<proteinExistence type="predicted"/>
<dbReference type="OrthoDB" id="2148490at2759"/>
<protein>
    <submittedName>
        <fullName evidence="1">Uncharacterized protein</fullName>
    </submittedName>
</protein>
<evidence type="ECO:0000313" key="2">
    <source>
        <dbReference type="Proteomes" id="UP000652761"/>
    </source>
</evidence>
<accession>A0A843VA34</accession>
<reference evidence="1" key="1">
    <citation type="submission" date="2017-07" db="EMBL/GenBank/DDBJ databases">
        <title>Taro Niue Genome Assembly and Annotation.</title>
        <authorList>
            <person name="Atibalentja N."/>
            <person name="Keating K."/>
            <person name="Fields C.J."/>
        </authorList>
    </citation>
    <scope>NUCLEOTIDE SEQUENCE</scope>
    <source>
        <strain evidence="1">Niue_2</strain>
        <tissue evidence="1">Leaf</tissue>
    </source>
</reference>
<sequence length="190" mass="21088">MGATHLLCHLRRLRSSPAAVLFYTFQNPRTFPLRRGGAFCLHGGGHLPPPPWATMVRPRRPEGSLLVGRFRQPRVCEGRCHGREGGRLRARGGFVGGVFWFQNLTELPQGVMGSIFPLLVAGLHFVNVQISFQSVKLKEMPGIFGLLARIKPSAITLFNEGQKSKSARYLQMAAAYDPAVNVCMKQCEEE</sequence>
<evidence type="ECO:0000313" key="1">
    <source>
        <dbReference type="EMBL" id="MQL91407.1"/>
    </source>
</evidence>
<comment type="caution">
    <text evidence="1">The sequence shown here is derived from an EMBL/GenBank/DDBJ whole genome shotgun (WGS) entry which is preliminary data.</text>
</comment>
<organism evidence="1 2">
    <name type="scientific">Colocasia esculenta</name>
    <name type="common">Wild taro</name>
    <name type="synonym">Arum esculentum</name>
    <dbReference type="NCBI Taxonomy" id="4460"/>
    <lineage>
        <taxon>Eukaryota</taxon>
        <taxon>Viridiplantae</taxon>
        <taxon>Streptophyta</taxon>
        <taxon>Embryophyta</taxon>
        <taxon>Tracheophyta</taxon>
        <taxon>Spermatophyta</taxon>
        <taxon>Magnoliopsida</taxon>
        <taxon>Liliopsida</taxon>
        <taxon>Araceae</taxon>
        <taxon>Aroideae</taxon>
        <taxon>Colocasieae</taxon>
        <taxon>Colocasia</taxon>
    </lineage>
</organism>
<dbReference type="EMBL" id="NMUH01001336">
    <property type="protein sequence ID" value="MQL91407.1"/>
    <property type="molecule type" value="Genomic_DNA"/>
</dbReference>
<gene>
    <name evidence="1" type="ORF">Taro_024021</name>
</gene>
<keyword evidence="2" id="KW-1185">Reference proteome</keyword>
<dbReference type="Proteomes" id="UP000652761">
    <property type="component" value="Unassembled WGS sequence"/>
</dbReference>
<dbReference type="AlphaFoldDB" id="A0A843VA34"/>
<name>A0A843VA34_COLES</name>